<dbReference type="Proteomes" id="UP000234545">
    <property type="component" value="Unassembled WGS sequence"/>
</dbReference>
<dbReference type="GO" id="GO:0016301">
    <property type="term" value="F:kinase activity"/>
    <property type="evidence" value="ECO:0007669"/>
    <property type="project" value="UniProtKB-KW"/>
</dbReference>
<keyword evidence="1" id="KW-0808">Transferase</keyword>
<dbReference type="RefSeq" id="WP_101627932.1">
    <property type="nucleotide sequence ID" value="NZ_JADMZU010000013.1"/>
</dbReference>
<dbReference type="EMBL" id="PKKJ01000003">
    <property type="protein sequence ID" value="PKY66417.1"/>
    <property type="molecule type" value="Genomic_DNA"/>
</dbReference>
<dbReference type="OrthoDB" id="3268294at2"/>
<organism evidence="1 2">
    <name type="scientific">Schaalia turicensis</name>
    <dbReference type="NCBI Taxonomy" id="131111"/>
    <lineage>
        <taxon>Bacteria</taxon>
        <taxon>Bacillati</taxon>
        <taxon>Actinomycetota</taxon>
        <taxon>Actinomycetes</taxon>
        <taxon>Actinomycetales</taxon>
        <taxon>Actinomycetaceae</taxon>
        <taxon>Schaalia</taxon>
    </lineage>
</organism>
<dbReference type="AlphaFoldDB" id="A0A2I1I5L9"/>
<proteinExistence type="predicted"/>
<sequence length="42" mass="5244">MMSLVRRQLDCFRSYVTRYRKQQRDELQFCMDRPIYGNLVAR</sequence>
<keyword evidence="1" id="KW-0418">Kinase</keyword>
<gene>
    <name evidence="1" type="ORF">CYJ25_04105</name>
</gene>
<comment type="caution">
    <text evidence="1">The sequence shown here is derived from an EMBL/GenBank/DDBJ whole genome shotgun (WGS) entry which is preliminary data.</text>
</comment>
<protein>
    <submittedName>
        <fullName evidence="1">Histidine kinase</fullName>
    </submittedName>
</protein>
<evidence type="ECO:0000313" key="2">
    <source>
        <dbReference type="Proteomes" id="UP000234545"/>
    </source>
</evidence>
<reference evidence="1 2" key="1">
    <citation type="submission" date="2017-12" db="EMBL/GenBank/DDBJ databases">
        <title>Phylogenetic diversity of female urinary microbiome.</title>
        <authorList>
            <person name="Thomas-White K."/>
            <person name="Wolfe A.J."/>
        </authorList>
    </citation>
    <scope>NUCLEOTIDE SEQUENCE [LARGE SCALE GENOMIC DNA]</scope>
    <source>
        <strain evidence="1 2">UMB0250</strain>
    </source>
</reference>
<accession>A0A2I1I5L9</accession>
<evidence type="ECO:0000313" key="1">
    <source>
        <dbReference type="EMBL" id="PKY66417.1"/>
    </source>
</evidence>
<name>A0A2I1I5L9_9ACTO</name>